<dbReference type="EMBL" id="JAVRRD010000011">
    <property type="protein sequence ID" value="KAK5053873.1"/>
    <property type="molecule type" value="Genomic_DNA"/>
</dbReference>
<dbReference type="Pfam" id="PF13409">
    <property type="entry name" value="GST_N_2"/>
    <property type="match status" value="1"/>
</dbReference>
<dbReference type="Proteomes" id="UP001358417">
    <property type="component" value="Unassembled WGS sequence"/>
</dbReference>
<evidence type="ECO:0008006" key="5">
    <source>
        <dbReference type="Google" id="ProtNLM"/>
    </source>
</evidence>
<dbReference type="Gene3D" id="3.40.30.10">
    <property type="entry name" value="Glutaredoxin"/>
    <property type="match status" value="1"/>
</dbReference>
<evidence type="ECO:0000259" key="2">
    <source>
        <dbReference type="Pfam" id="PF22041"/>
    </source>
</evidence>
<protein>
    <recommendedName>
        <fullName evidence="5">GST N-terminal domain-containing protein</fullName>
    </recommendedName>
</protein>
<dbReference type="InterPro" id="IPR036249">
    <property type="entry name" value="Thioredoxin-like_sf"/>
</dbReference>
<dbReference type="InterPro" id="IPR036282">
    <property type="entry name" value="Glutathione-S-Trfase_C_sf"/>
</dbReference>
<feature type="domain" description="GST N-terminal" evidence="1">
    <location>
        <begin position="9"/>
        <end position="74"/>
    </location>
</feature>
<dbReference type="SUPFAM" id="SSF47616">
    <property type="entry name" value="GST C-terminal domain-like"/>
    <property type="match status" value="1"/>
</dbReference>
<proteinExistence type="predicted"/>
<dbReference type="GeneID" id="89970051"/>
<evidence type="ECO:0000313" key="3">
    <source>
        <dbReference type="EMBL" id="KAK5053873.1"/>
    </source>
</evidence>
<gene>
    <name evidence="3" type="ORF">LTR84_001835</name>
</gene>
<dbReference type="Gene3D" id="1.20.1050.10">
    <property type="match status" value="1"/>
</dbReference>
<organism evidence="3 4">
    <name type="scientific">Exophiala bonariae</name>
    <dbReference type="NCBI Taxonomy" id="1690606"/>
    <lineage>
        <taxon>Eukaryota</taxon>
        <taxon>Fungi</taxon>
        <taxon>Dikarya</taxon>
        <taxon>Ascomycota</taxon>
        <taxon>Pezizomycotina</taxon>
        <taxon>Eurotiomycetes</taxon>
        <taxon>Chaetothyriomycetidae</taxon>
        <taxon>Chaetothyriales</taxon>
        <taxon>Herpotrichiellaceae</taxon>
        <taxon>Exophiala</taxon>
    </lineage>
</organism>
<evidence type="ECO:0000259" key="1">
    <source>
        <dbReference type="Pfam" id="PF13409"/>
    </source>
</evidence>
<comment type="caution">
    <text evidence="3">The sequence shown here is derived from an EMBL/GenBank/DDBJ whole genome shotgun (WGS) entry which is preliminary data.</text>
</comment>
<keyword evidence="4" id="KW-1185">Reference proteome</keyword>
<dbReference type="InterPro" id="IPR054416">
    <property type="entry name" value="GST_UstS-like_C"/>
</dbReference>
<sequence>MADRKPPIARMVLNYKGIDYRTVWVEYPDIEPLMKPHLPPNNDDKFISYTCPTIQLPDGEWIKDSLKIVKRLEQLYPQKPLGLACDPYLEEVLELTEKTIKTIMPDFAPKVAKKILDEASQEFFQRTRKALFGGRTLDEVSAELGGTQAYGKAAPLVERVTELLNKDSAGPYFQGNTVSYADFVWTALLAFLETLGDGSLELLIGADKSSHLAMLEACRPWLARDSH</sequence>
<dbReference type="InterPro" id="IPR004045">
    <property type="entry name" value="Glutathione_S-Trfase_N"/>
</dbReference>
<dbReference type="SUPFAM" id="SSF52833">
    <property type="entry name" value="Thioredoxin-like"/>
    <property type="match status" value="1"/>
</dbReference>
<accession>A0AAV9NCU0</accession>
<feature type="domain" description="Glutathione S-transferase UstS-like C-terminal" evidence="2">
    <location>
        <begin position="97"/>
        <end position="195"/>
    </location>
</feature>
<dbReference type="Pfam" id="PF22041">
    <property type="entry name" value="GST_C_7"/>
    <property type="match status" value="1"/>
</dbReference>
<dbReference type="AlphaFoldDB" id="A0AAV9NCU0"/>
<dbReference type="RefSeq" id="XP_064706998.1">
    <property type="nucleotide sequence ID" value="XM_064845453.1"/>
</dbReference>
<evidence type="ECO:0000313" key="4">
    <source>
        <dbReference type="Proteomes" id="UP001358417"/>
    </source>
</evidence>
<reference evidence="3 4" key="1">
    <citation type="submission" date="2023-08" db="EMBL/GenBank/DDBJ databases">
        <title>Black Yeasts Isolated from many extreme environments.</title>
        <authorList>
            <person name="Coleine C."/>
            <person name="Stajich J.E."/>
            <person name="Selbmann L."/>
        </authorList>
    </citation>
    <scope>NUCLEOTIDE SEQUENCE [LARGE SCALE GENOMIC DNA]</scope>
    <source>
        <strain evidence="3 4">CCFEE 5792</strain>
    </source>
</reference>
<name>A0AAV9NCU0_9EURO</name>